<dbReference type="Proteomes" id="UP000265540">
    <property type="component" value="Unassembled WGS sequence"/>
</dbReference>
<protein>
    <submittedName>
        <fullName evidence="2">Uncharacterized protein</fullName>
    </submittedName>
</protein>
<accession>A0A3A4ZD05</accession>
<sequence length="356" mass="39462">MNDEKLNIEDQELQETGTEEKPESITPEKNDELTTEEIHDLADRARKSLKNEGSFKVETSNANPVEANQQVMRKEILVVSLEDLANNSHDPNVRKHAAMLLNQIGSLNENLSAADPASIEENFLGAQITFEDRMSQEISMIPESKSGTGADENPVTRAIVNIPMNLTPNGETPATMRARLEQFLSDDEIEQYLRRGNKKLSPGTVGSLNSTMPVEVGIPQAAVVEAAPALKSERIEENAELMIQDLDSVNETNEISDEVDIFEAKAQETQEGLKPSELFSLNEVSYTDLDRLLSNPKLLNRLKQLTLLNSNNPANLATIRRAQRLLDLANGELQSIRAAHPDTEIITIDTLSKEQE</sequence>
<evidence type="ECO:0000313" key="3">
    <source>
        <dbReference type="Proteomes" id="UP000265540"/>
    </source>
</evidence>
<feature type="region of interest" description="Disordered" evidence="1">
    <location>
        <begin position="1"/>
        <end position="36"/>
    </location>
</feature>
<gene>
    <name evidence="2" type="ORF">C4561_03025</name>
</gene>
<feature type="compositionally biased region" description="Basic and acidic residues" evidence="1">
    <location>
        <begin position="18"/>
        <end position="36"/>
    </location>
</feature>
<proteinExistence type="predicted"/>
<reference evidence="2 3" key="1">
    <citation type="journal article" date="2017" name="ISME J.">
        <title>Energy and carbon metabolisms in a deep terrestrial subsurface fluid microbial community.</title>
        <authorList>
            <person name="Momper L."/>
            <person name="Jungbluth S.P."/>
            <person name="Lee M.D."/>
            <person name="Amend J.P."/>
        </authorList>
    </citation>
    <scope>NUCLEOTIDE SEQUENCE [LARGE SCALE GENOMIC DNA]</scope>
    <source>
        <strain evidence="2">SURF_46</strain>
    </source>
</reference>
<comment type="caution">
    <text evidence="2">The sequence shown here is derived from an EMBL/GenBank/DDBJ whole genome shotgun (WGS) entry which is preliminary data.</text>
</comment>
<dbReference type="AlphaFoldDB" id="A0A3A4ZD05"/>
<organism evidence="2 3">
    <name type="scientific">candidate division WWE3 bacterium</name>
    <dbReference type="NCBI Taxonomy" id="2053526"/>
    <lineage>
        <taxon>Bacteria</taxon>
        <taxon>Katanobacteria</taxon>
    </lineage>
</organism>
<evidence type="ECO:0000313" key="2">
    <source>
        <dbReference type="EMBL" id="RJR27113.1"/>
    </source>
</evidence>
<evidence type="ECO:0000256" key="1">
    <source>
        <dbReference type="SAM" id="MobiDB-lite"/>
    </source>
</evidence>
<name>A0A3A4ZD05_UNCKA</name>
<dbReference type="EMBL" id="QZJF01000016">
    <property type="protein sequence ID" value="RJR27113.1"/>
    <property type="molecule type" value="Genomic_DNA"/>
</dbReference>